<dbReference type="PANTHER" id="PTHR31778">
    <property type="entry name" value="BUD SITE SELECTION PROTEIN RAX2"/>
    <property type="match status" value="1"/>
</dbReference>
<dbReference type="EMBL" id="JACHMN010000002">
    <property type="protein sequence ID" value="MBB5871169.1"/>
    <property type="molecule type" value="Genomic_DNA"/>
</dbReference>
<gene>
    <name evidence="3" type="ORF">F4553_004548</name>
</gene>
<feature type="compositionally biased region" description="Pro residues" evidence="1">
    <location>
        <begin position="41"/>
        <end position="61"/>
    </location>
</feature>
<protein>
    <submittedName>
        <fullName evidence="3">Uncharacterized protein</fullName>
    </submittedName>
</protein>
<proteinExistence type="predicted"/>
<dbReference type="InterPro" id="IPR011047">
    <property type="entry name" value="Quinoprotein_ADH-like_sf"/>
</dbReference>
<name>A0A841BVI3_9ACTN</name>
<accession>A0A841BVI3</accession>
<feature type="chain" id="PRO_5032829220" evidence="2">
    <location>
        <begin position="28"/>
        <end position="432"/>
    </location>
</feature>
<dbReference type="GO" id="GO:1902929">
    <property type="term" value="C:plasma membrane of growing cell tip"/>
    <property type="evidence" value="ECO:0007669"/>
    <property type="project" value="TreeGrafter"/>
</dbReference>
<evidence type="ECO:0000256" key="1">
    <source>
        <dbReference type="SAM" id="MobiDB-lite"/>
    </source>
</evidence>
<dbReference type="PANTHER" id="PTHR31778:SF2">
    <property type="entry name" value="BUD SITE SELECTION PROTEIN RAX2"/>
    <property type="match status" value="1"/>
</dbReference>
<keyword evidence="4" id="KW-1185">Reference proteome</keyword>
<keyword evidence="2" id="KW-0732">Signal</keyword>
<dbReference type="AlphaFoldDB" id="A0A841BVI3"/>
<dbReference type="RefSeq" id="WP_184839049.1">
    <property type="nucleotide sequence ID" value="NZ_JACHMN010000002.1"/>
</dbReference>
<dbReference type="InterPro" id="IPR015943">
    <property type="entry name" value="WD40/YVTN_repeat-like_dom_sf"/>
</dbReference>
<evidence type="ECO:0000313" key="3">
    <source>
        <dbReference type="EMBL" id="MBB5871169.1"/>
    </source>
</evidence>
<reference evidence="3 4" key="1">
    <citation type="submission" date="2020-08" db="EMBL/GenBank/DDBJ databases">
        <title>Sequencing the genomes of 1000 actinobacteria strains.</title>
        <authorList>
            <person name="Klenk H.-P."/>
        </authorList>
    </citation>
    <scope>NUCLEOTIDE SEQUENCE [LARGE SCALE GENOMIC DNA]</scope>
    <source>
        <strain evidence="3 4">DSM 45362</strain>
    </source>
</reference>
<evidence type="ECO:0000313" key="4">
    <source>
        <dbReference type="Proteomes" id="UP000587527"/>
    </source>
</evidence>
<sequence length="432" mass="43240">MSTIFRALTLFTLFTAGLAGTTSAASAEPTAPVPGASAPVAPAPPAPPVDPVPDPAAPPVAPGAVVMPDDVNPEPVERVVSTQPLAMPTFDGEVMALATKGNILYVGGAFTHAYVGGKSVARTRLAAINVATGVLLPWKPTADAPVRALAANEAAVFIAGEFATINGTKRDSLAAVDPTSGSNKVFSHKISGHPKTLALTSQRLYLGGSVTSVDGVVVQGAAAFDLSNGALAKGWAPKPNKSNVNSIVIGSGGVYLGGSFTNVGSVAGTKSLALVDPATGAAKAGFTPDIAYNVNGLTLNGDKVYAAVAGPGGRIMSVNAANGDAAWTVTTDGDVQAVAVLDSVIYFGGHYDRVCKTSSVGDKGFCNDGSDIRIKIAAVNMAGKLLGWNANANGVKGVTALISSPGLGIVAAGGTFTQVNGKPQQRLVIFGP</sequence>
<evidence type="ECO:0000256" key="2">
    <source>
        <dbReference type="SAM" id="SignalP"/>
    </source>
</evidence>
<comment type="caution">
    <text evidence="3">The sequence shown here is derived from an EMBL/GenBank/DDBJ whole genome shotgun (WGS) entry which is preliminary data.</text>
</comment>
<dbReference type="Gene3D" id="2.130.10.10">
    <property type="entry name" value="YVTN repeat-like/Quinoprotein amine dehydrogenase"/>
    <property type="match status" value="1"/>
</dbReference>
<feature type="compositionally biased region" description="Low complexity" evidence="1">
    <location>
        <begin position="25"/>
        <end position="40"/>
    </location>
</feature>
<dbReference type="Proteomes" id="UP000587527">
    <property type="component" value="Unassembled WGS sequence"/>
</dbReference>
<dbReference type="SUPFAM" id="SSF50998">
    <property type="entry name" value="Quinoprotein alcohol dehydrogenase-like"/>
    <property type="match status" value="1"/>
</dbReference>
<feature type="region of interest" description="Disordered" evidence="1">
    <location>
        <begin position="25"/>
        <end position="64"/>
    </location>
</feature>
<organism evidence="3 4">
    <name type="scientific">Allocatelliglobosispora scoriae</name>
    <dbReference type="NCBI Taxonomy" id="643052"/>
    <lineage>
        <taxon>Bacteria</taxon>
        <taxon>Bacillati</taxon>
        <taxon>Actinomycetota</taxon>
        <taxon>Actinomycetes</taxon>
        <taxon>Micromonosporales</taxon>
        <taxon>Micromonosporaceae</taxon>
        <taxon>Allocatelliglobosispora</taxon>
    </lineage>
</organism>
<feature type="signal peptide" evidence="2">
    <location>
        <begin position="1"/>
        <end position="27"/>
    </location>
</feature>